<evidence type="ECO:0000256" key="1">
    <source>
        <dbReference type="SAM" id="Phobius"/>
    </source>
</evidence>
<keyword evidence="1" id="KW-1133">Transmembrane helix</keyword>
<sequence length="65" mass="7029">MKKVLALVLIAVGFFLTAHGLSNFPFEKDYPLETETVITPILALAALLSGIFLLKGSSSKHDVIE</sequence>
<protein>
    <recommendedName>
        <fullName evidence="4">PEP-CTERM protein-sorting domain-containing protein</fullName>
    </recommendedName>
</protein>
<keyword evidence="1" id="KW-0812">Transmembrane</keyword>
<name>A0ABV4NUT0_9GAMM</name>
<dbReference type="EMBL" id="JBGMEK010000001">
    <property type="protein sequence ID" value="MFA0809462.1"/>
    <property type="molecule type" value="Genomic_DNA"/>
</dbReference>
<keyword evidence="3" id="KW-1185">Reference proteome</keyword>
<proteinExistence type="predicted"/>
<feature type="transmembrane region" description="Helical" evidence="1">
    <location>
        <begin position="36"/>
        <end position="54"/>
    </location>
</feature>
<dbReference type="RefSeq" id="WP_371837079.1">
    <property type="nucleotide sequence ID" value="NZ_JBGMEK010000001.1"/>
</dbReference>
<keyword evidence="1" id="KW-0472">Membrane</keyword>
<accession>A0ABV4NUT0</accession>
<comment type="caution">
    <text evidence="2">The sequence shown here is derived from an EMBL/GenBank/DDBJ whole genome shotgun (WGS) entry which is preliminary data.</text>
</comment>
<gene>
    <name evidence="2" type="ORF">ACCI49_00900</name>
</gene>
<organism evidence="2 3">
    <name type="scientific">Microbulbifer epialgicus</name>
    <dbReference type="NCBI Taxonomy" id="393907"/>
    <lineage>
        <taxon>Bacteria</taxon>
        <taxon>Pseudomonadati</taxon>
        <taxon>Pseudomonadota</taxon>
        <taxon>Gammaproteobacteria</taxon>
        <taxon>Cellvibrionales</taxon>
        <taxon>Microbulbiferaceae</taxon>
        <taxon>Microbulbifer</taxon>
    </lineage>
</organism>
<evidence type="ECO:0000313" key="2">
    <source>
        <dbReference type="EMBL" id="MFA0809462.1"/>
    </source>
</evidence>
<dbReference type="Proteomes" id="UP001569428">
    <property type="component" value="Unassembled WGS sequence"/>
</dbReference>
<evidence type="ECO:0000313" key="3">
    <source>
        <dbReference type="Proteomes" id="UP001569428"/>
    </source>
</evidence>
<evidence type="ECO:0008006" key="4">
    <source>
        <dbReference type="Google" id="ProtNLM"/>
    </source>
</evidence>
<reference evidence="2 3" key="1">
    <citation type="submission" date="2024-08" db="EMBL/GenBank/DDBJ databases">
        <authorList>
            <person name="Ishaq N."/>
        </authorList>
    </citation>
    <scope>NUCLEOTIDE SEQUENCE [LARGE SCALE GENOMIC DNA]</scope>
    <source>
        <strain evidence="2 3">DSM 18651</strain>
    </source>
</reference>